<sequence>MGARVAPLLHALPVLLVALSFFSHNLTRLLWINAALCASMAWLFLYQSAWAGMAMMLVASGSSLYRLATQRAVTPGQSVMLILILTGGIFLLSYQSGSSWLTLIPAITFALYRYGELSCNERGLRTCIVSGSSLFLVYCWYTQTWGALMTEALFILSNSYYLYRLTKTATDNADLR</sequence>
<name>A0A2S2E0A1_9ALTE</name>
<evidence type="ECO:0000256" key="1">
    <source>
        <dbReference type="SAM" id="Phobius"/>
    </source>
</evidence>
<dbReference type="InterPro" id="IPR019629">
    <property type="entry name" value="Uncharacterised_HI1736/YgjV"/>
</dbReference>
<dbReference type="EMBL" id="CP029347">
    <property type="protein sequence ID" value="AWL11068.1"/>
    <property type="molecule type" value="Genomic_DNA"/>
</dbReference>
<keyword evidence="1" id="KW-1133">Transmembrane helix</keyword>
<accession>A0A2S2E0A1</accession>
<feature type="transmembrane region" description="Helical" evidence="1">
    <location>
        <begin position="30"/>
        <end position="60"/>
    </location>
</feature>
<keyword evidence="1" id="KW-0472">Membrane</keyword>
<organism evidence="2 3">
    <name type="scientific">Saliniradius amylolyticus</name>
    <dbReference type="NCBI Taxonomy" id="2183582"/>
    <lineage>
        <taxon>Bacteria</taxon>
        <taxon>Pseudomonadati</taxon>
        <taxon>Pseudomonadota</taxon>
        <taxon>Gammaproteobacteria</taxon>
        <taxon>Alteromonadales</taxon>
        <taxon>Alteromonadaceae</taxon>
        <taxon>Saliniradius</taxon>
    </lineage>
</organism>
<dbReference type="Pfam" id="PF10688">
    <property type="entry name" value="Imp-YgjV"/>
    <property type="match status" value="1"/>
</dbReference>
<dbReference type="KEGG" id="salh:HMF8227_00572"/>
<reference evidence="2 3" key="1">
    <citation type="submission" date="2018-05" db="EMBL/GenBank/DDBJ databases">
        <title>Salinimonas sp. HMF8227 Genome sequencing and assembly.</title>
        <authorList>
            <person name="Kang H."/>
            <person name="Kang J."/>
            <person name="Cha I."/>
            <person name="Kim H."/>
            <person name="Joh K."/>
        </authorList>
    </citation>
    <scope>NUCLEOTIDE SEQUENCE [LARGE SCALE GENOMIC DNA]</scope>
    <source>
        <strain evidence="2 3">HMF8227</strain>
    </source>
</reference>
<evidence type="ECO:0008006" key="4">
    <source>
        <dbReference type="Google" id="ProtNLM"/>
    </source>
</evidence>
<protein>
    <recommendedName>
        <fullName evidence="4">Inner membrane protein</fullName>
    </recommendedName>
</protein>
<dbReference type="Proteomes" id="UP000245728">
    <property type="component" value="Chromosome"/>
</dbReference>
<evidence type="ECO:0000313" key="2">
    <source>
        <dbReference type="EMBL" id="AWL11068.1"/>
    </source>
</evidence>
<dbReference type="AlphaFoldDB" id="A0A2S2E0A1"/>
<evidence type="ECO:0000313" key="3">
    <source>
        <dbReference type="Proteomes" id="UP000245728"/>
    </source>
</evidence>
<keyword evidence="1" id="KW-0812">Transmembrane</keyword>
<proteinExistence type="predicted"/>
<keyword evidence="3" id="KW-1185">Reference proteome</keyword>
<gene>
    <name evidence="2" type="ORF">HMF8227_00572</name>
</gene>